<name>A0A494WVG9_9FIRM</name>
<dbReference type="Proteomes" id="UP000271256">
    <property type="component" value="Unassembled WGS sequence"/>
</dbReference>
<dbReference type="GO" id="GO:0004519">
    <property type="term" value="F:endonuclease activity"/>
    <property type="evidence" value="ECO:0007669"/>
    <property type="project" value="UniProtKB-KW"/>
</dbReference>
<protein>
    <submittedName>
        <fullName evidence="2">Endonuclease</fullName>
    </submittedName>
</protein>
<dbReference type="AlphaFoldDB" id="A0A494WVG9"/>
<sequence>MAFASLFAGKMLGDGYMNVTHRAPRFCFIHALADKSYAEYCFHLFANYLPYGPNGMQVRSNFDRRTQKKYVRVLCQSRTSPLLERLYPTWYKGRKIIPMDWVAHNLEADGLALWFQDDGNLKEGGRRIILSTESYTLEEKSFLRFLLQSKFNISANIDGQGRLDISSRLEVRKFQALVEPLMHASMFRKSMAEQWRQWAIQWQELAGIHRGTCRTSIYLPYDLYDRLRGEGYSSLLNNLLSEWMDKQWVENVCDAARRYRWLLKHEKTPKGTYLLTPRFRPDVKGRLDLLSMATGFERSELVIIALKDRL</sequence>
<gene>
    <name evidence="2" type="ORF">D7024_08000</name>
</gene>
<feature type="domain" description="Homing endonuclease LAGLIDADG" evidence="1">
    <location>
        <begin position="7"/>
        <end position="169"/>
    </location>
</feature>
<dbReference type="InterPro" id="IPR027434">
    <property type="entry name" value="Homing_endonucl"/>
</dbReference>
<keyword evidence="2" id="KW-0255">Endonuclease</keyword>
<organism evidence="2 3">
    <name type="scientific">Desulfofundulus salinus</name>
    <dbReference type="NCBI Taxonomy" id="2419843"/>
    <lineage>
        <taxon>Bacteria</taxon>
        <taxon>Bacillati</taxon>
        <taxon>Bacillota</taxon>
        <taxon>Clostridia</taxon>
        <taxon>Eubacteriales</taxon>
        <taxon>Peptococcaceae</taxon>
        <taxon>Desulfofundulus</taxon>
    </lineage>
</organism>
<dbReference type="OrthoDB" id="1666879at2"/>
<keyword evidence="2" id="KW-0540">Nuclease</keyword>
<evidence type="ECO:0000259" key="1">
    <source>
        <dbReference type="Pfam" id="PF03161"/>
    </source>
</evidence>
<dbReference type="InterPro" id="IPR004860">
    <property type="entry name" value="LAGLIDADG_dom"/>
</dbReference>
<dbReference type="SUPFAM" id="SSF55608">
    <property type="entry name" value="Homing endonucleases"/>
    <property type="match status" value="1"/>
</dbReference>
<accession>A0A494WVG9</accession>
<keyword evidence="3" id="KW-1185">Reference proteome</keyword>
<evidence type="ECO:0000313" key="2">
    <source>
        <dbReference type="EMBL" id="RKO66893.1"/>
    </source>
</evidence>
<dbReference type="EMBL" id="RBWE01000001">
    <property type="protein sequence ID" value="RKO66893.1"/>
    <property type="molecule type" value="Genomic_DNA"/>
</dbReference>
<keyword evidence="2" id="KW-0378">Hydrolase</keyword>
<evidence type="ECO:0000313" key="3">
    <source>
        <dbReference type="Proteomes" id="UP000271256"/>
    </source>
</evidence>
<dbReference type="Gene3D" id="3.10.28.10">
    <property type="entry name" value="Homing endonucleases"/>
    <property type="match status" value="2"/>
</dbReference>
<comment type="caution">
    <text evidence="2">The sequence shown here is derived from an EMBL/GenBank/DDBJ whole genome shotgun (WGS) entry which is preliminary data.</text>
</comment>
<dbReference type="Pfam" id="PF03161">
    <property type="entry name" value="LAGLIDADG_2"/>
    <property type="match status" value="1"/>
</dbReference>
<proteinExistence type="predicted"/>
<reference evidence="2 3" key="1">
    <citation type="submission" date="2018-10" db="EMBL/GenBank/DDBJ databases">
        <authorList>
            <person name="Grouzdev D.S."/>
            <person name="Krutkina M.S."/>
            <person name="Tourova T.P."/>
            <person name="Nazina T.N."/>
        </authorList>
    </citation>
    <scope>NUCLEOTIDE SEQUENCE [LARGE SCALE GENOMIC DNA]</scope>
    <source>
        <strain evidence="2 3">435</strain>
    </source>
</reference>